<dbReference type="SMART" id="SM00490">
    <property type="entry name" value="HELICc"/>
    <property type="match status" value="1"/>
</dbReference>
<keyword evidence="6" id="KW-1185">Reference proteome</keyword>
<gene>
    <name evidence="5" type="primary">hsdR-2</name>
    <name evidence="5" type="ordered locus">XOO3461</name>
</gene>
<dbReference type="SMART" id="SM00487">
    <property type="entry name" value="DEXDc"/>
    <property type="match status" value="1"/>
</dbReference>
<dbReference type="SUPFAM" id="SSF52540">
    <property type="entry name" value="P-loop containing nucleoside triphosphate hydrolases"/>
    <property type="match status" value="1"/>
</dbReference>
<organism evidence="5 6">
    <name type="scientific">Xanthomonas oryzae pv. oryzae (strain KACC10331 / KXO85)</name>
    <dbReference type="NCBI Taxonomy" id="291331"/>
    <lineage>
        <taxon>Bacteria</taxon>
        <taxon>Pseudomonadati</taxon>
        <taxon>Pseudomonadota</taxon>
        <taxon>Gammaproteobacteria</taxon>
        <taxon>Lysobacterales</taxon>
        <taxon>Lysobacteraceae</taxon>
        <taxon>Xanthomonas</taxon>
    </lineage>
</organism>
<dbReference type="PROSITE" id="PS51194">
    <property type="entry name" value="HELICASE_CTER"/>
    <property type="match status" value="1"/>
</dbReference>
<evidence type="ECO:0000256" key="2">
    <source>
        <dbReference type="SAM" id="MobiDB-lite"/>
    </source>
</evidence>
<feature type="coiled-coil region" evidence="1">
    <location>
        <begin position="172"/>
        <end position="222"/>
    </location>
</feature>
<dbReference type="GO" id="GO:0003677">
    <property type="term" value="F:DNA binding"/>
    <property type="evidence" value="ECO:0007669"/>
    <property type="project" value="InterPro"/>
</dbReference>
<feature type="region of interest" description="Disordered" evidence="2">
    <location>
        <begin position="1"/>
        <end position="24"/>
    </location>
</feature>
<name>Q5GX56_XANOR</name>
<dbReference type="InterPro" id="IPR050742">
    <property type="entry name" value="Helicase_Restrict-Modif_Enz"/>
</dbReference>
<dbReference type="PANTHER" id="PTHR47396">
    <property type="entry name" value="TYPE I RESTRICTION ENZYME ECOKI R PROTEIN"/>
    <property type="match status" value="1"/>
</dbReference>
<dbReference type="REBASE" id="10819">
    <property type="entry name" value="XorKORF3462P"/>
</dbReference>
<dbReference type="Pfam" id="PF00271">
    <property type="entry name" value="Helicase_C"/>
    <property type="match status" value="1"/>
</dbReference>
<evidence type="ECO:0000256" key="1">
    <source>
        <dbReference type="SAM" id="Coils"/>
    </source>
</evidence>
<dbReference type="InterPro" id="IPR027417">
    <property type="entry name" value="P-loop_NTPase"/>
</dbReference>
<dbReference type="Gene3D" id="3.40.50.300">
    <property type="entry name" value="P-loop containing nucleotide triphosphate hydrolases"/>
    <property type="match status" value="2"/>
</dbReference>
<dbReference type="InterPro" id="IPR014001">
    <property type="entry name" value="Helicase_ATP-bd"/>
</dbReference>
<feature type="domain" description="Helicase ATP-binding" evidence="3">
    <location>
        <begin position="485"/>
        <end position="667"/>
    </location>
</feature>
<proteinExistence type="predicted"/>
<dbReference type="NCBIfam" id="NF008521">
    <property type="entry name" value="PRK11448.1"/>
    <property type="match status" value="1"/>
</dbReference>
<dbReference type="InterPro" id="IPR025285">
    <property type="entry name" value="DUF4145"/>
</dbReference>
<dbReference type="Pfam" id="PF13643">
    <property type="entry name" value="DUF4145"/>
    <property type="match status" value="1"/>
</dbReference>
<evidence type="ECO:0000313" key="6">
    <source>
        <dbReference type="Proteomes" id="UP000006735"/>
    </source>
</evidence>
<keyword evidence="1" id="KW-0175">Coiled coil</keyword>
<sequence length="1190" mass="134359">MTTAAPVTYDGHREMPSRRAPSTDTRVTVDSNFSFLQEHDPVFFKLASMAEQVFASDPNTTLIKLRQFAEALAQDLAGRAGILHDQRTTQADLIYQLARELRLDRRIQELFHVLRVEGNKATHGFTTQHREAMDGLKVARDLAVWYHRAFGRNAADFKAGAFVPPKDPAAPLRDVQAEVHRLKAELDTARQQHDQSQALAELKSSEAKLNAELAEAMDIEARAQSALAVQREQELHRLRQDFEQRIASLQQPDTARQAATQQVADATQQVADATQQASNTFDLSEDLTRILIDQQLREAGWEADSLDLTHAKGTRPEKGRNLAIAEWPTKVPRANADYVLFAGLTPVAVVEAKRKQINIADRIPQAERYARDFAMRGELAPAYPATTAIAGWADGQGGHFQVPLAFACNGRPFVKQLAEQSGIWFRDLRSPANLRRPLQKFHTPEDIADLLTRDRDQAERDLAQEGMAYLNLRDYQQRAIQAVEGALASGARNCLLAMATGTGKTRTMIGLIYRLLKAERFHRILFLVDRSALGTQATETMQDMQLEQNQTLAQIYNLDGLDDTRTADETRVQVATVQAMVRRIFQSDDPPPIGTFDCIVVDEAHRGYTLDQEMTDGELAVRDHAQYLSQYRRVLDYFDACRIGLTATPAKHTTEIFGKPIYTYSYREAVADDWLIDHEPPIRYTTALGKNGIHFDRGERVSVINTQTGDVDTADLEDELDFNIESFNRRVITANFDRVVCEQLAIELDPDGEEKTLIFCVNQPHAERVKHQLDEAFKQVHGNYYNQASVAVITGKSDKVDQLIRNYKNERFPTIAITVDLLTTGIDVPRIANLVFMRRVRSRILYEQMKGRATRRCDDIGKTVFRIFDPVDLYAALEDVDTMRPLVKDPNISIEQLVHELGQQRSYDAPGSNGGSHADDALDQLSQRIMRVLRKAQHRAEQRPDLRDKLSELETAWGVAPAVLHTHLHKLGARNAASFLREHPRLVEQLADVGVLLGTDRYPVISEHTDTLLERAQNYGVNEAPADYLDSFNAFIREQINQSAALSVIVNRPRDLTRAQLREVRLLLDQHGYSEAHLRGAWRDSTQQEVAASIIGYIRRAALGEALVPFEQRVDKAMQGIYAQRNWTPVQRRWLKRLAQQLIHEVVLDRDTVQRNFSGDGGALQLDRLLDGRLDQILGDLGEHLWDQTG</sequence>
<evidence type="ECO:0000259" key="4">
    <source>
        <dbReference type="PROSITE" id="PS51194"/>
    </source>
</evidence>
<feature type="domain" description="Helicase C-terminal" evidence="4">
    <location>
        <begin position="740"/>
        <end position="905"/>
    </location>
</feature>
<dbReference type="EMBL" id="AE013598">
    <property type="protein sequence ID" value="AAW76715.1"/>
    <property type="molecule type" value="Genomic_DNA"/>
</dbReference>
<evidence type="ECO:0000259" key="3">
    <source>
        <dbReference type="PROSITE" id="PS51192"/>
    </source>
</evidence>
<protein>
    <submittedName>
        <fullName evidence="5">Type I restriction-modification system, R subunit</fullName>
    </submittedName>
</protein>
<dbReference type="Pfam" id="PF08463">
    <property type="entry name" value="EcoEI_R_C"/>
    <property type="match status" value="1"/>
</dbReference>
<dbReference type="CDD" id="cd18799">
    <property type="entry name" value="SF2_C_EcoAI-like"/>
    <property type="match status" value="1"/>
</dbReference>
<dbReference type="CDD" id="cd18032">
    <property type="entry name" value="DEXHc_RE_I_III_res"/>
    <property type="match status" value="1"/>
</dbReference>
<evidence type="ECO:0000313" key="5">
    <source>
        <dbReference type="EMBL" id="AAW76715.1"/>
    </source>
</evidence>
<dbReference type="GO" id="GO:0006304">
    <property type="term" value="P:DNA modification"/>
    <property type="evidence" value="ECO:0007669"/>
    <property type="project" value="InterPro"/>
</dbReference>
<dbReference type="PANTHER" id="PTHR47396:SF1">
    <property type="entry name" value="ATP-DEPENDENT HELICASE IRC3-RELATED"/>
    <property type="match status" value="1"/>
</dbReference>
<dbReference type="KEGG" id="xoo:XOO3461"/>
<dbReference type="GO" id="GO:0005524">
    <property type="term" value="F:ATP binding"/>
    <property type="evidence" value="ECO:0007669"/>
    <property type="project" value="InterPro"/>
</dbReference>
<dbReference type="InterPro" id="IPR006935">
    <property type="entry name" value="Helicase/UvrB_N"/>
</dbReference>
<dbReference type="STRING" id="291331.XOO3461"/>
<reference evidence="5 6" key="1">
    <citation type="journal article" date="2005" name="Nucleic Acids Res.">
        <title>The genome sequence of Xanthomonas oryzae pathovar oryzae KACC10331, the bacterial blight pathogen of rice.</title>
        <authorList>
            <person name="Lee B.M."/>
            <person name="Park Y.J."/>
            <person name="Park D.S."/>
            <person name="Kang H.W."/>
            <person name="Kim J.G."/>
            <person name="Song E.S."/>
            <person name="Park I.C."/>
            <person name="Yoon U.H."/>
            <person name="Hahn J.H."/>
            <person name="Koo B.S."/>
            <person name="Lee G.B."/>
            <person name="Kim H."/>
            <person name="Park H.S."/>
            <person name="Yoon K.O."/>
            <person name="Kim J.H."/>
            <person name="Jung C.H."/>
            <person name="Koh N.H."/>
            <person name="Seo J.S."/>
            <person name="Go S.J."/>
        </authorList>
    </citation>
    <scope>NUCLEOTIDE SEQUENCE [LARGE SCALE GENOMIC DNA]</scope>
    <source>
        <strain evidence="6">KACC10331 / KXO85</strain>
    </source>
</reference>
<dbReference type="InterPro" id="IPR013670">
    <property type="entry name" value="EcoEI_R_C_dom"/>
</dbReference>
<dbReference type="PROSITE" id="PS51192">
    <property type="entry name" value="HELICASE_ATP_BIND_1"/>
    <property type="match status" value="1"/>
</dbReference>
<dbReference type="HOGENOM" id="CLU_007363_0_0_6"/>
<dbReference type="Proteomes" id="UP000006735">
    <property type="component" value="Chromosome"/>
</dbReference>
<dbReference type="GO" id="GO:0016787">
    <property type="term" value="F:hydrolase activity"/>
    <property type="evidence" value="ECO:0007669"/>
    <property type="project" value="InterPro"/>
</dbReference>
<dbReference type="AlphaFoldDB" id="Q5GX56"/>
<dbReference type="InterPro" id="IPR001650">
    <property type="entry name" value="Helicase_C-like"/>
</dbReference>
<dbReference type="Pfam" id="PF04851">
    <property type="entry name" value="ResIII"/>
    <property type="match status" value="1"/>
</dbReference>
<accession>Q5GX56</accession>
<dbReference type="GO" id="GO:0005829">
    <property type="term" value="C:cytosol"/>
    <property type="evidence" value="ECO:0007669"/>
    <property type="project" value="TreeGrafter"/>
</dbReference>
<dbReference type="Gene3D" id="3.90.1570.30">
    <property type="match status" value="1"/>
</dbReference>